<evidence type="ECO:0000313" key="8">
    <source>
        <dbReference type="EMBL" id="MBM7691427.1"/>
    </source>
</evidence>
<sequence length="182" mass="19949">MPGIIQAVFIDRDGTIGGSGNVVYPGEFRLFPSADTALLQLKKAGKLLFSFTNQPGISMGKASLEEFQKELTGFGFVQIYLCPHQHTYGCTCRKPSIGMLLQAVDENGLNLKQCVVIGDRWTDMVAAEQADCINILVKTGAGAEALKKYENKEFFALWGEVALDYAAADLLEAVEWLNSNYK</sequence>
<evidence type="ECO:0000256" key="2">
    <source>
        <dbReference type="ARBA" id="ARBA00022490"/>
    </source>
</evidence>
<dbReference type="NCBIfam" id="NF005264">
    <property type="entry name" value="PRK06769.1"/>
    <property type="match status" value="1"/>
</dbReference>
<accession>A0ABS2QE34</accession>
<keyword evidence="4 7" id="KW-0378">Hydrolase</keyword>
<dbReference type="EC" id="3.1.3.-" evidence="7"/>
<dbReference type="InterPro" id="IPR004446">
    <property type="entry name" value="Heptose_bisP_phosphatase"/>
</dbReference>
<proteinExistence type="inferred from homology"/>
<dbReference type="InterPro" id="IPR006543">
    <property type="entry name" value="Histidinol-phos"/>
</dbReference>
<evidence type="ECO:0000256" key="6">
    <source>
        <dbReference type="ARBA" id="ARBA00031828"/>
    </source>
</evidence>
<dbReference type="NCBIfam" id="TIGR01662">
    <property type="entry name" value="HAD-SF-IIIA"/>
    <property type="match status" value="1"/>
</dbReference>
<keyword evidence="5 7" id="KW-0119">Carbohydrate metabolism</keyword>
<evidence type="ECO:0000256" key="3">
    <source>
        <dbReference type="ARBA" id="ARBA00022723"/>
    </source>
</evidence>
<keyword evidence="2 7" id="KW-0963">Cytoplasm</keyword>
<protein>
    <recommendedName>
        <fullName evidence="6 7">D,D-heptose 1,7-bisphosphate phosphatase</fullName>
        <ecNumber evidence="7">3.1.3.-</ecNumber>
    </recommendedName>
</protein>
<comment type="similarity">
    <text evidence="7">Belongs to the gmhB family.</text>
</comment>
<dbReference type="InterPro" id="IPR036412">
    <property type="entry name" value="HAD-like_sf"/>
</dbReference>
<dbReference type="Gene3D" id="3.40.50.1000">
    <property type="entry name" value="HAD superfamily/HAD-like"/>
    <property type="match status" value="1"/>
</dbReference>
<evidence type="ECO:0000256" key="7">
    <source>
        <dbReference type="PIRNR" id="PIRNR004682"/>
    </source>
</evidence>
<evidence type="ECO:0000256" key="5">
    <source>
        <dbReference type="ARBA" id="ARBA00023277"/>
    </source>
</evidence>
<dbReference type="InterPro" id="IPR023214">
    <property type="entry name" value="HAD_sf"/>
</dbReference>
<dbReference type="PANTHER" id="PTHR42891">
    <property type="entry name" value="D-GLYCERO-BETA-D-MANNO-HEPTOSE-1,7-BISPHOSPHATE 7-PHOSPHATASE"/>
    <property type="match status" value="1"/>
</dbReference>
<keyword evidence="3" id="KW-0479">Metal-binding</keyword>
<dbReference type="EMBL" id="JAFBFI010000002">
    <property type="protein sequence ID" value="MBM7691427.1"/>
    <property type="molecule type" value="Genomic_DNA"/>
</dbReference>
<comment type="subcellular location">
    <subcellularLocation>
        <location evidence="1 7">Cytoplasm</location>
    </subcellularLocation>
</comment>
<keyword evidence="9" id="KW-1185">Reference proteome</keyword>
<dbReference type="SUPFAM" id="SSF56784">
    <property type="entry name" value="HAD-like"/>
    <property type="match status" value="1"/>
</dbReference>
<gene>
    <name evidence="8" type="ORF">JOC77_000832</name>
</gene>
<evidence type="ECO:0000256" key="1">
    <source>
        <dbReference type="ARBA" id="ARBA00004496"/>
    </source>
</evidence>
<reference evidence="8 9" key="1">
    <citation type="submission" date="2021-01" db="EMBL/GenBank/DDBJ databases">
        <title>Genomic Encyclopedia of Type Strains, Phase IV (KMG-IV): sequencing the most valuable type-strain genomes for metagenomic binning, comparative biology and taxonomic classification.</title>
        <authorList>
            <person name="Goeker M."/>
        </authorList>
    </citation>
    <scope>NUCLEOTIDE SEQUENCE [LARGE SCALE GENOMIC DNA]</scope>
    <source>
        <strain evidence="8 9">DSM 105482</strain>
    </source>
</reference>
<organism evidence="8 9">
    <name type="scientific">Peribacillus deserti</name>
    <dbReference type="NCBI Taxonomy" id="673318"/>
    <lineage>
        <taxon>Bacteria</taxon>
        <taxon>Bacillati</taxon>
        <taxon>Bacillota</taxon>
        <taxon>Bacilli</taxon>
        <taxon>Bacillales</taxon>
        <taxon>Bacillaceae</taxon>
        <taxon>Peribacillus</taxon>
    </lineage>
</organism>
<evidence type="ECO:0000313" key="9">
    <source>
        <dbReference type="Proteomes" id="UP000823486"/>
    </source>
</evidence>
<dbReference type="Proteomes" id="UP000823486">
    <property type="component" value="Unassembled WGS sequence"/>
</dbReference>
<dbReference type="NCBIfam" id="TIGR01656">
    <property type="entry name" value="Histidinol-ppas"/>
    <property type="match status" value="1"/>
</dbReference>
<dbReference type="Pfam" id="PF13242">
    <property type="entry name" value="Hydrolase_like"/>
    <property type="match status" value="1"/>
</dbReference>
<name>A0ABS2QE34_9BACI</name>
<evidence type="ECO:0000256" key="4">
    <source>
        <dbReference type="ARBA" id="ARBA00022801"/>
    </source>
</evidence>
<comment type="caution">
    <text evidence="8">The sequence shown here is derived from an EMBL/GenBank/DDBJ whole genome shotgun (WGS) entry which is preliminary data.</text>
</comment>
<dbReference type="RefSeq" id="WP_204538905.1">
    <property type="nucleotide sequence ID" value="NZ_JAFBFI010000002.1"/>
</dbReference>
<dbReference type="PANTHER" id="PTHR42891:SF1">
    <property type="entry name" value="D-GLYCERO-BETA-D-MANNO-HEPTOSE-1,7-BISPHOSPHATE 7-PHOSPHATASE"/>
    <property type="match status" value="1"/>
</dbReference>
<dbReference type="InterPro" id="IPR006549">
    <property type="entry name" value="HAD-SF_hydro_IIIA"/>
</dbReference>
<dbReference type="PIRSF" id="PIRSF004682">
    <property type="entry name" value="GmhB"/>
    <property type="match status" value="1"/>
</dbReference>